<dbReference type="AlphaFoldDB" id="A0A934HPW7"/>
<dbReference type="SUPFAM" id="SSF48498">
    <property type="entry name" value="Tetracyclin repressor-like, C-terminal domain"/>
    <property type="match status" value="1"/>
</dbReference>
<name>A0A934HPW7_9CLOT</name>
<dbReference type="EMBL" id="JAEEGB010000005">
    <property type="protein sequence ID" value="MBI6872165.1"/>
    <property type="molecule type" value="Genomic_DNA"/>
</dbReference>
<dbReference type="Pfam" id="PF00440">
    <property type="entry name" value="TetR_N"/>
    <property type="match status" value="1"/>
</dbReference>
<feature type="DNA-binding region" description="H-T-H motif" evidence="2">
    <location>
        <begin position="36"/>
        <end position="55"/>
    </location>
</feature>
<evidence type="ECO:0000259" key="3">
    <source>
        <dbReference type="PROSITE" id="PS50977"/>
    </source>
</evidence>
<dbReference type="PRINTS" id="PR00455">
    <property type="entry name" value="HTHTETR"/>
</dbReference>
<dbReference type="PANTHER" id="PTHR43479">
    <property type="entry name" value="ACREF/ENVCD OPERON REPRESSOR-RELATED"/>
    <property type="match status" value="1"/>
</dbReference>
<gene>
    <name evidence="4" type="ORF">I6U51_05510</name>
</gene>
<sequence length="195" mass="22749">MEEKLTNRQIQAINTKNKIYNAAVELLENNGYQNIRIEDICKQAGVSVGSFYTHFNSKNDILVEIFKKADDYFREEVSKSLGDKSIFDKIIDYFDFYAKYDESLGIDMAKQLYTFDNKMFITEGRYMQGLLNEIIIDAQKNGYLNLDIPATEITKQLFVVARGVVYDWCLHDGAYNVREAMRNFIKRMLSTYQSK</sequence>
<evidence type="ECO:0000256" key="1">
    <source>
        <dbReference type="ARBA" id="ARBA00023125"/>
    </source>
</evidence>
<proteinExistence type="predicted"/>
<dbReference type="PROSITE" id="PS50977">
    <property type="entry name" value="HTH_TETR_2"/>
    <property type="match status" value="1"/>
</dbReference>
<comment type="caution">
    <text evidence="4">The sequence shown here is derived from an EMBL/GenBank/DDBJ whole genome shotgun (WGS) entry which is preliminary data.</text>
</comment>
<dbReference type="InterPro" id="IPR036271">
    <property type="entry name" value="Tet_transcr_reg_TetR-rel_C_sf"/>
</dbReference>
<dbReference type="InterPro" id="IPR009057">
    <property type="entry name" value="Homeodomain-like_sf"/>
</dbReference>
<accession>A0A934HPW7</accession>
<feature type="domain" description="HTH tetR-type" evidence="3">
    <location>
        <begin position="13"/>
        <end position="73"/>
    </location>
</feature>
<evidence type="ECO:0000313" key="5">
    <source>
        <dbReference type="Proteomes" id="UP000622687"/>
    </source>
</evidence>
<dbReference type="Proteomes" id="UP000622687">
    <property type="component" value="Unassembled WGS sequence"/>
</dbReference>
<reference evidence="4" key="1">
    <citation type="submission" date="2020-12" db="EMBL/GenBank/DDBJ databases">
        <title>Clostridium thailandense sp. nov., a novel acetogenic bacterium isolated from peat land soil in Thailand.</title>
        <authorList>
            <person name="Chaikitkaew S."/>
            <person name="Birkeland N.K."/>
        </authorList>
    </citation>
    <scope>NUCLEOTIDE SEQUENCE</scope>
    <source>
        <strain evidence="4">DSM 17425</strain>
    </source>
</reference>
<dbReference type="GO" id="GO:0003677">
    <property type="term" value="F:DNA binding"/>
    <property type="evidence" value="ECO:0007669"/>
    <property type="project" value="UniProtKB-UniRule"/>
</dbReference>
<dbReference type="Gene3D" id="1.10.357.10">
    <property type="entry name" value="Tetracycline Repressor, domain 2"/>
    <property type="match status" value="1"/>
</dbReference>
<evidence type="ECO:0000313" key="4">
    <source>
        <dbReference type="EMBL" id="MBI6872165.1"/>
    </source>
</evidence>
<dbReference type="PANTHER" id="PTHR43479:SF11">
    <property type="entry name" value="ACREF_ENVCD OPERON REPRESSOR-RELATED"/>
    <property type="match status" value="1"/>
</dbReference>
<keyword evidence="1 2" id="KW-0238">DNA-binding</keyword>
<evidence type="ECO:0000256" key="2">
    <source>
        <dbReference type="PROSITE-ProRule" id="PRU00335"/>
    </source>
</evidence>
<dbReference type="RefSeq" id="WP_211141660.1">
    <property type="nucleotide sequence ID" value="NZ_JAEEGB010000005.1"/>
</dbReference>
<protein>
    <submittedName>
        <fullName evidence="4">TetR/AcrR family transcriptional regulator</fullName>
    </submittedName>
</protein>
<dbReference type="SUPFAM" id="SSF46689">
    <property type="entry name" value="Homeodomain-like"/>
    <property type="match status" value="1"/>
</dbReference>
<organism evidence="4 5">
    <name type="scientific">Clostridium aciditolerans</name>
    <dbReference type="NCBI Taxonomy" id="339861"/>
    <lineage>
        <taxon>Bacteria</taxon>
        <taxon>Bacillati</taxon>
        <taxon>Bacillota</taxon>
        <taxon>Clostridia</taxon>
        <taxon>Eubacteriales</taxon>
        <taxon>Clostridiaceae</taxon>
        <taxon>Clostridium</taxon>
    </lineage>
</organism>
<dbReference type="InterPro" id="IPR001647">
    <property type="entry name" value="HTH_TetR"/>
</dbReference>
<keyword evidence="5" id="KW-1185">Reference proteome</keyword>
<dbReference type="InterPro" id="IPR050624">
    <property type="entry name" value="HTH-type_Tx_Regulator"/>
</dbReference>